<evidence type="ECO:0000256" key="1">
    <source>
        <dbReference type="ARBA" id="ARBA00022969"/>
    </source>
</evidence>
<sequence>MQNQMNQQAIGAHEILDCHEVLMCTINGINQFQLFQQYCQDQELKNILQNQLSFMTSEYNTILQAVQQKANIGQLPSVKANMNFTPSYGIKQGGVPEIPNASVNHMNDRDVSSCMLGLHKSSAVMKMQAALECTDSGLREMMIQSAKNCADQAYEVWSYMNKNGYYQVPTFDQTTTNAIMNSYQPSSIYNPTAQQISQNNIHF</sequence>
<keyword evidence="5" id="KW-1185">Reference proteome</keyword>
<proteinExistence type="inferred from homology"/>
<dbReference type="Gene3D" id="1.20.1260.10">
    <property type="match status" value="1"/>
</dbReference>
<keyword evidence="1" id="KW-0749">Sporulation</keyword>
<gene>
    <name evidence="4" type="ORF">J2S02_003779</name>
</gene>
<reference evidence="4 5" key="1">
    <citation type="submission" date="2023-07" db="EMBL/GenBank/DDBJ databases">
        <title>Genomic Encyclopedia of Type Strains, Phase IV (KMG-IV): sequencing the most valuable type-strain genomes for metagenomic binning, comparative biology and taxonomic classification.</title>
        <authorList>
            <person name="Goeker M."/>
        </authorList>
    </citation>
    <scope>NUCLEOTIDE SEQUENCE [LARGE SCALE GENOMIC DNA]</scope>
    <source>
        <strain evidence="4 5">DSM 17723</strain>
    </source>
</reference>
<evidence type="ECO:0000313" key="5">
    <source>
        <dbReference type="Proteomes" id="UP001232245"/>
    </source>
</evidence>
<dbReference type="RefSeq" id="WP_212591219.1">
    <property type="nucleotide sequence ID" value="NZ_CADEPK010000208.1"/>
</dbReference>
<organism evidence="4 5">
    <name type="scientific">Metabacillus niabensis</name>
    <dbReference type="NCBI Taxonomy" id="324854"/>
    <lineage>
        <taxon>Bacteria</taxon>
        <taxon>Bacillati</taxon>
        <taxon>Bacillota</taxon>
        <taxon>Bacilli</taxon>
        <taxon>Bacillales</taxon>
        <taxon>Bacillaceae</taxon>
        <taxon>Metabacillus</taxon>
    </lineage>
</organism>
<comment type="caution">
    <text evidence="4">The sequence shown here is derived from an EMBL/GenBank/DDBJ whole genome shotgun (WGS) entry which is preliminary data.</text>
</comment>
<comment type="similarity">
    <text evidence="3">Belongs to the CotF family.</text>
</comment>
<accession>A0ABT9Z646</accession>
<evidence type="ECO:0000256" key="3">
    <source>
        <dbReference type="ARBA" id="ARBA00024344"/>
    </source>
</evidence>
<keyword evidence="4" id="KW-0167">Capsid protein</keyword>
<dbReference type="InterPro" id="IPR012347">
    <property type="entry name" value="Ferritin-like"/>
</dbReference>
<protein>
    <submittedName>
        <fullName evidence="4">Spore coat protein CotF</fullName>
    </submittedName>
</protein>
<evidence type="ECO:0000256" key="2">
    <source>
        <dbReference type="ARBA" id="ARBA00024325"/>
    </source>
</evidence>
<keyword evidence="4" id="KW-0946">Virion</keyword>
<name>A0ABT9Z646_9BACI</name>
<dbReference type="InterPro" id="IPR012851">
    <property type="entry name" value="Spore_coat_CotF-like"/>
</dbReference>
<dbReference type="Proteomes" id="UP001232245">
    <property type="component" value="Unassembled WGS sequence"/>
</dbReference>
<dbReference type="PANTHER" id="PTHR39183">
    <property type="entry name" value="SPORE COAT PROTEIN F-LIKE PROTEIN YHCQ"/>
    <property type="match status" value="1"/>
</dbReference>
<comment type="subcellular location">
    <subcellularLocation>
        <location evidence="2">Spore coat</location>
    </subcellularLocation>
</comment>
<dbReference type="EMBL" id="JAUSTZ010000009">
    <property type="protein sequence ID" value="MDQ0227434.1"/>
    <property type="molecule type" value="Genomic_DNA"/>
</dbReference>
<dbReference type="Pfam" id="PF07875">
    <property type="entry name" value="Coat_F"/>
    <property type="match status" value="1"/>
</dbReference>
<dbReference type="PANTHER" id="PTHR39183:SF1">
    <property type="entry name" value="SPORE COAT PROTEIN F-LIKE PROTEIN YHCQ"/>
    <property type="match status" value="1"/>
</dbReference>
<evidence type="ECO:0000313" key="4">
    <source>
        <dbReference type="EMBL" id="MDQ0227434.1"/>
    </source>
</evidence>